<name>A0A5K7X4G5_9BACT</name>
<accession>A0A5K7X4G5</accession>
<evidence type="ECO:0000256" key="1">
    <source>
        <dbReference type="SAM" id="SignalP"/>
    </source>
</evidence>
<dbReference type="RefSeq" id="WP_152097592.1">
    <property type="nucleotide sequence ID" value="NZ_AP021861.1"/>
</dbReference>
<keyword evidence="3" id="KW-1185">Reference proteome</keyword>
<keyword evidence="1" id="KW-0732">Signal</keyword>
<sequence>MRARLWNIAAVGVLLAGTLLGGSSVHAQTPPVATLNPAPVTAALDEIDAWLGDGENGVRWRTYLKADQLRAELGKGAEADPLLLNQTLTRLAGKANGLQLEPFQKLRKTLAVYANEVGAGYQGDFAKLAAADVGNYKPLTPEEFAAIRANMRDKAQALVAAMGGNSPLAQNWKKFLLWDQLAPNFDDNAEVSRGTLLQLDEVLNRFRANQPGLELPVFTDAARAIAKYRALASWGAAAQSRDLRSEYERLLNSLGTELQRHLERPTTETGWKVGRILGVIDNLGHSNDFVQLIRERFAQKNISAQFSVNFVDRMPNRNLDQVRPVRDCILGTSIFGTAHTLGSVRYELQPAEDKIQLMVHLDGLAQSRTRGYNGPVVINSQGQTTYTASKRISISDALFEADPAVASVDTRTHINSIQKTGGQFAAGLITKVAWKRASQSKAQAERISAEHTRQNVIKEFNERVAKDLGDARLRYQQKIRDPLVRRDMFPDTTRLTSSPEGVAADSTFAARNQIAADSPRPPVKPGQDLTLQIHESAVNNYLPIALASARISQETAEQQPILDGNVPNWIKVLSVKKPELAAAAATGAAVVNSASKTLDQVVEGQADERGPNDPPALPPFKPYSITLNPEAPVGVRFDDGKVVIRVRASKLVSDDMEYSNWDFIITYAITQADDRIVLKRVGDIEVFPTGFDPAWDKQMTAQQSGFRSTLAKNMNARANAGESFPAEIPIDPIRITNVGTLLLDQLEVQDGWLTIGWILPPAAP</sequence>
<evidence type="ECO:0000313" key="3">
    <source>
        <dbReference type="Proteomes" id="UP000326837"/>
    </source>
</evidence>
<gene>
    <name evidence="2" type="ORF">PLANPX_1060</name>
</gene>
<dbReference type="KEGG" id="lpav:PLANPX_1060"/>
<dbReference type="Proteomes" id="UP000326837">
    <property type="component" value="Chromosome"/>
</dbReference>
<dbReference type="EMBL" id="AP021861">
    <property type="protein sequence ID" value="BBO31448.1"/>
    <property type="molecule type" value="Genomic_DNA"/>
</dbReference>
<dbReference type="AlphaFoldDB" id="A0A5K7X4G5"/>
<feature type="signal peptide" evidence="1">
    <location>
        <begin position="1"/>
        <end position="27"/>
    </location>
</feature>
<organism evidence="2 3">
    <name type="scientific">Lacipirellula parvula</name>
    <dbReference type="NCBI Taxonomy" id="2650471"/>
    <lineage>
        <taxon>Bacteria</taxon>
        <taxon>Pseudomonadati</taxon>
        <taxon>Planctomycetota</taxon>
        <taxon>Planctomycetia</taxon>
        <taxon>Pirellulales</taxon>
        <taxon>Lacipirellulaceae</taxon>
        <taxon>Lacipirellula</taxon>
    </lineage>
</organism>
<proteinExistence type="predicted"/>
<protein>
    <submittedName>
        <fullName evidence="2">Uncharacterized protein</fullName>
    </submittedName>
</protein>
<evidence type="ECO:0000313" key="2">
    <source>
        <dbReference type="EMBL" id="BBO31448.1"/>
    </source>
</evidence>
<reference evidence="3" key="1">
    <citation type="submission" date="2019-10" db="EMBL/GenBank/DDBJ databases">
        <title>Lacipirellula parvula gen. nov., sp. nov., representing a lineage of planctomycetes widespread in freshwater anoxic habitats, and description of the family Lacipirellulaceae.</title>
        <authorList>
            <person name="Dedysh S.N."/>
            <person name="Kulichevskaya I.S."/>
            <person name="Beletsky A.V."/>
            <person name="Rakitin A.L."/>
            <person name="Mardanov A.V."/>
            <person name="Ivanova A.A."/>
            <person name="Saltykova V.X."/>
            <person name="Rijpstra W.I.C."/>
            <person name="Sinninghe Damste J.S."/>
            <person name="Ravin N.V."/>
        </authorList>
    </citation>
    <scope>NUCLEOTIDE SEQUENCE [LARGE SCALE GENOMIC DNA]</scope>
    <source>
        <strain evidence="3">PX69</strain>
    </source>
</reference>
<feature type="chain" id="PRO_5024913840" evidence="1">
    <location>
        <begin position="28"/>
        <end position="764"/>
    </location>
</feature>